<dbReference type="InterPro" id="IPR036264">
    <property type="entry name" value="Bact_exopeptidase_dim_dom"/>
</dbReference>
<dbReference type="Proteomes" id="UP000298264">
    <property type="component" value="Unassembled WGS sequence"/>
</dbReference>
<dbReference type="InterPro" id="IPR011650">
    <property type="entry name" value="Peptidase_M20_dimer"/>
</dbReference>
<dbReference type="OrthoDB" id="9792335at2"/>
<dbReference type="RefSeq" id="WP_135763121.1">
    <property type="nucleotide sequence ID" value="NZ_RQHV01000029.1"/>
</dbReference>
<organism evidence="7 8">
    <name type="scientific">Leptospira ilyithenensis</name>
    <dbReference type="NCBI Taxonomy" id="2484901"/>
    <lineage>
        <taxon>Bacteria</taxon>
        <taxon>Pseudomonadati</taxon>
        <taxon>Spirochaetota</taxon>
        <taxon>Spirochaetia</taxon>
        <taxon>Leptospirales</taxon>
        <taxon>Leptospiraceae</taxon>
        <taxon>Leptospira</taxon>
    </lineage>
</organism>
<evidence type="ECO:0000313" key="8">
    <source>
        <dbReference type="Proteomes" id="UP000298264"/>
    </source>
</evidence>
<comment type="similarity">
    <text evidence="2">Belongs to the peptidase M20A family.</text>
</comment>
<evidence type="ECO:0000256" key="5">
    <source>
        <dbReference type="ARBA" id="ARBA00022833"/>
    </source>
</evidence>
<dbReference type="GO" id="GO:0016787">
    <property type="term" value="F:hydrolase activity"/>
    <property type="evidence" value="ECO:0007669"/>
    <property type="project" value="UniProtKB-KW"/>
</dbReference>
<dbReference type="AlphaFoldDB" id="A0A4R9LRG3"/>
<keyword evidence="4 7" id="KW-0378">Hydrolase</keyword>
<comment type="caution">
    <text evidence="7">The sequence shown here is derived from an EMBL/GenBank/DDBJ whole genome shotgun (WGS) entry which is preliminary data.</text>
</comment>
<keyword evidence="3" id="KW-0479">Metal-binding</keyword>
<gene>
    <name evidence="7" type="ORF">EHS11_03970</name>
</gene>
<dbReference type="Gene3D" id="1.10.150.900">
    <property type="match status" value="1"/>
</dbReference>
<evidence type="ECO:0000256" key="4">
    <source>
        <dbReference type="ARBA" id="ARBA00022801"/>
    </source>
</evidence>
<dbReference type="PANTHER" id="PTHR43808">
    <property type="entry name" value="ACETYLORNITHINE DEACETYLASE"/>
    <property type="match status" value="1"/>
</dbReference>
<dbReference type="Gene3D" id="3.30.70.360">
    <property type="match status" value="1"/>
</dbReference>
<proteinExistence type="inferred from homology"/>
<reference evidence="7" key="1">
    <citation type="journal article" date="2019" name="PLoS Negl. Trop. Dis.">
        <title>Revisiting the worldwide diversity of Leptospira species in the environment.</title>
        <authorList>
            <person name="Vincent A.T."/>
            <person name="Schiettekatte O."/>
            <person name="Bourhy P."/>
            <person name="Veyrier F.J."/>
            <person name="Picardeau M."/>
        </authorList>
    </citation>
    <scope>NUCLEOTIDE SEQUENCE [LARGE SCALE GENOMIC DNA]</scope>
    <source>
        <strain evidence="7">201400974</strain>
    </source>
</reference>
<protein>
    <submittedName>
        <fullName evidence="7">M20/M25/M40 family metallo-hydrolase</fullName>
    </submittedName>
</protein>
<dbReference type="PANTHER" id="PTHR43808:SF8">
    <property type="entry name" value="PEPTIDASE M20 DIMERISATION DOMAIN-CONTAINING PROTEIN"/>
    <property type="match status" value="1"/>
</dbReference>
<evidence type="ECO:0000256" key="1">
    <source>
        <dbReference type="ARBA" id="ARBA00001947"/>
    </source>
</evidence>
<evidence type="ECO:0000259" key="6">
    <source>
        <dbReference type="Pfam" id="PF07687"/>
    </source>
</evidence>
<dbReference type="Gene3D" id="3.40.630.10">
    <property type="entry name" value="Zn peptidases"/>
    <property type="match status" value="1"/>
</dbReference>
<sequence length="501" mass="56362">MKSENSNLLNYFITKKSIFKIFLFFGLYLLVSYCSSSPIQMIQLKQNTIRVDWEKRNEEAVKILQDLIRIPTDRKNEIEVIKYLQAYLAKEGIPSEIYFPKSKPDHANLVAVLEPEKSQILEKGLILANHIDVVEADEKEWKIPPYSGLIKDGRIWGRGAIDMKGMAVMQLMAFLELKRSKVPLTQKVMYLALSDEESGSKFGARFMIAEHKKLFQDYGYLISEGGVAVKNAIVPDVTIFNIQYAEKGNLWLKLKAKGKSGHGSTPPPEYASLNLINFYKEILAFDTSIKITEETKGFFYQLGVISKFPNSYFLKNAGNPLFKPFLAGPIRKNKHLTAMTTNTKSITGLFTGEEETGYNVLNGEVFGKLDVRVLPGVNTKDYIEKIRSIAKNYSVEVEVYDELSADSSPISSPLFQILANVAVSKVEKSIAAPFMSPGKTDNASFRRIGIDCYGLIPAILEPEDLDTMHGKDENLKIENLKLGSSILFETITQWGDIRTSK</sequence>
<dbReference type="SUPFAM" id="SSF55031">
    <property type="entry name" value="Bacterial exopeptidase dimerisation domain"/>
    <property type="match status" value="1"/>
</dbReference>
<keyword evidence="8" id="KW-1185">Reference proteome</keyword>
<evidence type="ECO:0000256" key="2">
    <source>
        <dbReference type="ARBA" id="ARBA00006247"/>
    </source>
</evidence>
<keyword evidence="5" id="KW-0862">Zinc</keyword>
<evidence type="ECO:0000256" key="3">
    <source>
        <dbReference type="ARBA" id="ARBA00022723"/>
    </source>
</evidence>
<dbReference type="Pfam" id="PF01546">
    <property type="entry name" value="Peptidase_M20"/>
    <property type="match status" value="1"/>
</dbReference>
<comment type="cofactor">
    <cofactor evidence="1">
        <name>Zn(2+)</name>
        <dbReference type="ChEBI" id="CHEBI:29105"/>
    </cofactor>
</comment>
<dbReference type="SUPFAM" id="SSF53187">
    <property type="entry name" value="Zn-dependent exopeptidases"/>
    <property type="match status" value="1"/>
</dbReference>
<evidence type="ECO:0000313" key="7">
    <source>
        <dbReference type="EMBL" id="TGN13397.1"/>
    </source>
</evidence>
<dbReference type="GO" id="GO:0046872">
    <property type="term" value="F:metal ion binding"/>
    <property type="evidence" value="ECO:0007669"/>
    <property type="project" value="UniProtKB-KW"/>
</dbReference>
<dbReference type="EMBL" id="RQHV01000029">
    <property type="protein sequence ID" value="TGN13397.1"/>
    <property type="molecule type" value="Genomic_DNA"/>
</dbReference>
<dbReference type="InterPro" id="IPR002933">
    <property type="entry name" value="Peptidase_M20"/>
</dbReference>
<accession>A0A4R9LRG3</accession>
<dbReference type="InterPro" id="IPR050072">
    <property type="entry name" value="Peptidase_M20A"/>
</dbReference>
<dbReference type="Pfam" id="PF07687">
    <property type="entry name" value="M20_dimer"/>
    <property type="match status" value="1"/>
</dbReference>
<name>A0A4R9LRG3_9LEPT</name>
<feature type="domain" description="Peptidase M20 dimerisation" evidence="6">
    <location>
        <begin position="244"/>
        <end position="396"/>
    </location>
</feature>